<evidence type="ECO:0000313" key="3">
    <source>
        <dbReference type="Proteomes" id="UP000265520"/>
    </source>
</evidence>
<evidence type="ECO:0000256" key="1">
    <source>
        <dbReference type="SAM" id="MobiDB-lite"/>
    </source>
</evidence>
<comment type="caution">
    <text evidence="2">The sequence shown here is derived from an EMBL/GenBank/DDBJ whole genome shotgun (WGS) entry which is preliminary data.</text>
</comment>
<keyword evidence="3" id="KW-1185">Reference proteome</keyword>
<evidence type="ECO:0000313" key="2">
    <source>
        <dbReference type="EMBL" id="MCI70134.1"/>
    </source>
</evidence>
<dbReference type="AlphaFoldDB" id="A0A392UBR8"/>
<reference evidence="2 3" key="1">
    <citation type="journal article" date="2018" name="Front. Plant Sci.">
        <title>Red Clover (Trifolium pratense) and Zigzag Clover (T. medium) - A Picture of Genomic Similarities and Differences.</title>
        <authorList>
            <person name="Dluhosova J."/>
            <person name="Istvanek J."/>
            <person name="Nedelnik J."/>
            <person name="Repkova J."/>
        </authorList>
    </citation>
    <scope>NUCLEOTIDE SEQUENCE [LARGE SCALE GENOMIC DNA]</scope>
    <source>
        <strain evidence="3">cv. 10/8</strain>
        <tissue evidence="2">Leaf</tissue>
    </source>
</reference>
<feature type="region of interest" description="Disordered" evidence="1">
    <location>
        <begin position="1"/>
        <end position="81"/>
    </location>
</feature>
<dbReference type="EMBL" id="LXQA010769479">
    <property type="protein sequence ID" value="MCI70134.1"/>
    <property type="molecule type" value="Genomic_DNA"/>
</dbReference>
<name>A0A392UBR8_9FABA</name>
<sequence>VLNSLKETGPEKNVEPDVGTSVAPPGSSDEESGFESADEDPKSQEKIVTEEEKLSGDADENSQSEESDKTVPLNEEVNESE</sequence>
<feature type="compositionally biased region" description="Acidic residues" evidence="1">
    <location>
        <begin position="28"/>
        <end position="38"/>
    </location>
</feature>
<proteinExistence type="predicted"/>
<organism evidence="2 3">
    <name type="scientific">Trifolium medium</name>
    <dbReference type="NCBI Taxonomy" id="97028"/>
    <lineage>
        <taxon>Eukaryota</taxon>
        <taxon>Viridiplantae</taxon>
        <taxon>Streptophyta</taxon>
        <taxon>Embryophyta</taxon>
        <taxon>Tracheophyta</taxon>
        <taxon>Spermatophyta</taxon>
        <taxon>Magnoliopsida</taxon>
        <taxon>eudicotyledons</taxon>
        <taxon>Gunneridae</taxon>
        <taxon>Pentapetalae</taxon>
        <taxon>rosids</taxon>
        <taxon>fabids</taxon>
        <taxon>Fabales</taxon>
        <taxon>Fabaceae</taxon>
        <taxon>Papilionoideae</taxon>
        <taxon>50 kb inversion clade</taxon>
        <taxon>NPAAA clade</taxon>
        <taxon>Hologalegina</taxon>
        <taxon>IRL clade</taxon>
        <taxon>Trifolieae</taxon>
        <taxon>Trifolium</taxon>
    </lineage>
</organism>
<accession>A0A392UBR8</accession>
<protein>
    <submittedName>
        <fullName evidence="2">Uncharacterized protein</fullName>
    </submittedName>
</protein>
<feature type="compositionally biased region" description="Basic and acidic residues" evidence="1">
    <location>
        <begin position="39"/>
        <end position="56"/>
    </location>
</feature>
<feature type="non-terminal residue" evidence="2">
    <location>
        <position position="1"/>
    </location>
</feature>
<dbReference type="Proteomes" id="UP000265520">
    <property type="component" value="Unassembled WGS sequence"/>
</dbReference>
<feature type="non-terminal residue" evidence="2">
    <location>
        <position position="81"/>
    </location>
</feature>